<evidence type="ECO:0000313" key="1">
    <source>
        <dbReference type="EMBL" id="HGY38814.1"/>
    </source>
</evidence>
<proteinExistence type="predicted"/>
<dbReference type="AlphaFoldDB" id="A0A7V4TGE8"/>
<accession>A0A7V4TGE8</accession>
<gene>
    <name evidence="1" type="ORF">ENW11_03260</name>
</gene>
<dbReference type="EMBL" id="DTIY01000021">
    <property type="protein sequence ID" value="HGY38814.1"/>
    <property type="molecule type" value="Genomic_DNA"/>
</dbReference>
<sequence length="282" mass="32822">MCPEDIVARFTKYQKDLQSVVRLLQGIARLDRDRRDNLVKLRSLALKLEREVERLVQGTECVKGLAEWLTQYRATIDDAVKETQKRFGVELDQELRKLGFSLSGQYPELKAGMFTIELDFDRMEAILWFGPRQERLGRCALSASTVARCLEKAAQKLGSRLPEDQLFAKLWEAYRRVTKNSRSAPVPIIQVLSELAHVIQEPRFLQDPRREHYRSYSRADFSYDLFRLRQFFKARGTPTKVHLVVATRAYTRRRSDFLWVPDSQDGKGTFYSHLQLEEGMSG</sequence>
<organism evidence="1">
    <name type="scientific">Candidatus Caldatribacterium saccharofermentans</name>
    <dbReference type="NCBI Taxonomy" id="1454753"/>
    <lineage>
        <taxon>Bacteria</taxon>
        <taxon>Pseudomonadati</taxon>
        <taxon>Atribacterota</taxon>
        <taxon>Atribacteria</taxon>
        <taxon>Atribacterales</taxon>
        <taxon>Candidatus Caldatribacteriaceae</taxon>
        <taxon>Candidatus Caldatribacterium</taxon>
    </lineage>
</organism>
<comment type="caution">
    <text evidence="1">The sequence shown here is derived from an EMBL/GenBank/DDBJ whole genome shotgun (WGS) entry which is preliminary data.</text>
</comment>
<protein>
    <submittedName>
        <fullName evidence="1">Uncharacterized protein</fullName>
    </submittedName>
</protein>
<name>A0A7V4TGE8_9BACT</name>
<reference evidence="1" key="1">
    <citation type="journal article" date="2020" name="mSystems">
        <title>Genome- and Community-Level Interaction Insights into Carbon Utilization and Element Cycling Functions of Hydrothermarchaeota in Hydrothermal Sediment.</title>
        <authorList>
            <person name="Zhou Z."/>
            <person name="Liu Y."/>
            <person name="Xu W."/>
            <person name="Pan J."/>
            <person name="Luo Z.H."/>
            <person name="Li M."/>
        </authorList>
    </citation>
    <scope>NUCLEOTIDE SEQUENCE [LARGE SCALE GENOMIC DNA]</scope>
    <source>
        <strain evidence="1">SpSt-82</strain>
    </source>
</reference>